<feature type="domain" description="Multidrug resistance protein MdtA-like beta-barrel" evidence="6">
    <location>
        <begin position="209"/>
        <end position="300"/>
    </location>
</feature>
<feature type="domain" description="Multidrug resistance protein MdtA-like C-terminal permuted SH3" evidence="7">
    <location>
        <begin position="307"/>
        <end position="365"/>
    </location>
</feature>
<feature type="signal peptide" evidence="3">
    <location>
        <begin position="1"/>
        <end position="29"/>
    </location>
</feature>
<feature type="domain" description="Multidrug resistance protein MdtA-like alpha-helical hairpin" evidence="4">
    <location>
        <begin position="109"/>
        <end position="173"/>
    </location>
</feature>
<reference evidence="8 9" key="1">
    <citation type="submission" date="2019-11" db="EMBL/GenBank/DDBJ databases">
        <title>Comparative genomics of hydrocarbon-degrading Desulfosarcina strains.</title>
        <authorList>
            <person name="Watanabe M."/>
            <person name="Kojima H."/>
            <person name="Fukui M."/>
        </authorList>
    </citation>
    <scope>NUCLEOTIDE SEQUENCE [LARGE SCALE GENOMIC DNA]</scope>
    <source>
        <strain evidence="8 9">PP31</strain>
    </source>
</reference>
<evidence type="ECO:0000259" key="6">
    <source>
        <dbReference type="Pfam" id="PF25944"/>
    </source>
</evidence>
<dbReference type="NCBIfam" id="TIGR01730">
    <property type="entry name" value="RND_mfp"/>
    <property type="match status" value="1"/>
</dbReference>
<dbReference type="Pfam" id="PF25944">
    <property type="entry name" value="Beta-barrel_RND"/>
    <property type="match status" value="1"/>
</dbReference>
<dbReference type="AlphaFoldDB" id="A0A5K7Z185"/>
<dbReference type="InterPro" id="IPR058626">
    <property type="entry name" value="MdtA-like_b-barrel"/>
</dbReference>
<dbReference type="Gene3D" id="2.40.420.20">
    <property type="match status" value="1"/>
</dbReference>
<accession>A0A5K7Z185</accession>
<dbReference type="Pfam" id="PF25967">
    <property type="entry name" value="RND-MFP_C"/>
    <property type="match status" value="1"/>
</dbReference>
<protein>
    <submittedName>
        <fullName evidence="8">Hemolysin secretion protein D</fullName>
    </submittedName>
</protein>
<dbReference type="Gene3D" id="2.40.30.170">
    <property type="match status" value="1"/>
</dbReference>
<comment type="similarity">
    <text evidence="2">Belongs to the membrane fusion protein (MFP) (TC 8.A.1) family.</text>
</comment>
<evidence type="ECO:0000313" key="9">
    <source>
        <dbReference type="Proteomes" id="UP000427769"/>
    </source>
</evidence>
<evidence type="ECO:0000259" key="5">
    <source>
        <dbReference type="Pfam" id="PF25917"/>
    </source>
</evidence>
<organism evidence="8 9">
    <name type="scientific">Desulfosarcina widdelii</name>
    <dbReference type="NCBI Taxonomy" id="947919"/>
    <lineage>
        <taxon>Bacteria</taxon>
        <taxon>Pseudomonadati</taxon>
        <taxon>Thermodesulfobacteriota</taxon>
        <taxon>Desulfobacteria</taxon>
        <taxon>Desulfobacterales</taxon>
        <taxon>Desulfosarcinaceae</taxon>
        <taxon>Desulfosarcina</taxon>
    </lineage>
</organism>
<feature type="chain" id="PRO_5024283668" evidence="3">
    <location>
        <begin position="30"/>
        <end position="380"/>
    </location>
</feature>
<dbReference type="RefSeq" id="WP_155304628.1">
    <property type="nucleotide sequence ID" value="NZ_AP021875.1"/>
</dbReference>
<comment type="subcellular location">
    <subcellularLocation>
        <location evidence="1">Cell envelope</location>
    </subcellularLocation>
</comment>
<evidence type="ECO:0000313" key="8">
    <source>
        <dbReference type="EMBL" id="BBO75732.1"/>
    </source>
</evidence>
<dbReference type="GO" id="GO:0046677">
    <property type="term" value="P:response to antibiotic"/>
    <property type="evidence" value="ECO:0007669"/>
    <property type="project" value="TreeGrafter"/>
</dbReference>
<sequence>MVPIQRKTRQLVIGGLIMLILATASHAGAQSKAQAPPPLVEVAVITEKAVNPPMTHVGRVEAIQAVDVQARVQGYLEKVAFTEGSRVKSGDLLYVIEQAPYAAQVKADDAKAAEARAALSKARQYRERLQNVRSGGVSKTDLETALADEQEAQAKVNQAVATLDVSRLNLDYTTIKSPISGRIGVSNFTRGNLVGPESGPLARIVQLNPIRVVYSVSESDRVDVLLGIQGQGKSFEDAKKDLVPHLRLPNGAMYALPGRIEFTDNEVDSTTGTVAVRAMFDNPDELLLPGQFVTVELSLANPQNMPVVPQRAVLEDRQGQYVFVVDTENRVQRRNIATGVTIGTQWAVKSGLMAGETVVVSGVQKIRTGQTVNPQSAGKQ</sequence>
<dbReference type="Gene3D" id="2.40.50.100">
    <property type="match status" value="1"/>
</dbReference>
<dbReference type="PANTHER" id="PTHR30158">
    <property type="entry name" value="ACRA/E-RELATED COMPONENT OF DRUG EFFLUX TRANSPORTER"/>
    <property type="match status" value="1"/>
</dbReference>
<keyword evidence="9" id="KW-1185">Reference proteome</keyword>
<dbReference type="Gene3D" id="1.10.287.470">
    <property type="entry name" value="Helix hairpin bin"/>
    <property type="match status" value="1"/>
</dbReference>
<dbReference type="InterPro" id="IPR006143">
    <property type="entry name" value="RND_pump_MFP"/>
</dbReference>
<proteinExistence type="inferred from homology"/>
<keyword evidence="3" id="KW-0732">Signal</keyword>
<dbReference type="KEGG" id="dwd:DSCW_31490"/>
<name>A0A5K7Z185_9BACT</name>
<dbReference type="GO" id="GO:0005886">
    <property type="term" value="C:plasma membrane"/>
    <property type="evidence" value="ECO:0007669"/>
    <property type="project" value="TreeGrafter"/>
</dbReference>
<evidence type="ECO:0000256" key="2">
    <source>
        <dbReference type="ARBA" id="ARBA00009477"/>
    </source>
</evidence>
<dbReference type="GO" id="GO:0030313">
    <property type="term" value="C:cell envelope"/>
    <property type="evidence" value="ECO:0007669"/>
    <property type="project" value="UniProtKB-SubCell"/>
</dbReference>
<dbReference type="SUPFAM" id="SSF111369">
    <property type="entry name" value="HlyD-like secretion proteins"/>
    <property type="match status" value="1"/>
</dbReference>
<feature type="domain" description="Multidrug resistance protein MdtA-like barrel-sandwich hybrid" evidence="5">
    <location>
        <begin position="65"/>
        <end position="194"/>
    </location>
</feature>
<dbReference type="InterPro" id="IPR058627">
    <property type="entry name" value="MdtA-like_C"/>
</dbReference>
<dbReference type="Pfam" id="PF25876">
    <property type="entry name" value="HH_MFP_RND"/>
    <property type="match status" value="1"/>
</dbReference>
<dbReference type="FunFam" id="2.40.420.20:FF:000001">
    <property type="entry name" value="Efflux RND transporter periplasmic adaptor subunit"/>
    <property type="match status" value="1"/>
</dbReference>
<dbReference type="EMBL" id="AP021875">
    <property type="protein sequence ID" value="BBO75732.1"/>
    <property type="molecule type" value="Genomic_DNA"/>
</dbReference>
<gene>
    <name evidence="8" type="ORF">DSCW_31490</name>
</gene>
<evidence type="ECO:0000259" key="4">
    <source>
        <dbReference type="Pfam" id="PF25876"/>
    </source>
</evidence>
<evidence type="ECO:0000256" key="1">
    <source>
        <dbReference type="ARBA" id="ARBA00004196"/>
    </source>
</evidence>
<dbReference type="Pfam" id="PF25917">
    <property type="entry name" value="BSH_RND"/>
    <property type="match status" value="1"/>
</dbReference>
<dbReference type="InterPro" id="IPR058624">
    <property type="entry name" value="MdtA-like_HH"/>
</dbReference>
<evidence type="ECO:0000259" key="7">
    <source>
        <dbReference type="Pfam" id="PF25967"/>
    </source>
</evidence>
<dbReference type="OrthoDB" id="9772050at2"/>
<dbReference type="InterPro" id="IPR058625">
    <property type="entry name" value="MdtA-like_BSH"/>
</dbReference>
<evidence type="ECO:0000256" key="3">
    <source>
        <dbReference type="SAM" id="SignalP"/>
    </source>
</evidence>
<dbReference type="Proteomes" id="UP000427769">
    <property type="component" value="Chromosome"/>
</dbReference>
<dbReference type="GO" id="GO:0022857">
    <property type="term" value="F:transmembrane transporter activity"/>
    <property type="evidence" value="ECO:0007669"/>
    <property type="project" value="InterPro"/>
</dbReference>